<dbReference type="GeneID" id="15803846"/>
<dbReference type="Pfam" id="PF18161">
    <property type="entry name" value="ISP1_C"/>
    <property type="match status" value="1"/>
</dbReference>
<dbReference type="AlphaFoldDB" id="L0AY73"/>
<dbReference type="Proteomes" id="UP000031512">
    <property type="component" value="Chromosome 1"/>
</dbReference>
<proteinExistence type="predicted"/>
<evidence type="ECO:0000259" key="1">
    <source>
        <dbReference type="Pfam" id="PF18161"/>
    </source>
</evidence>
<reference evidence="2 3" key="1">
    <citation type="journal article" date="2012" name="BMC Genomics">
        <title>Comparative genomic analysis and phylogenetic position of Theileria equi.</title>
        <authorList>
            <person name="Kappmeyer L.S."/>
            <person name="Thiagarajan M."/>
            <person name="Herndon D.R."/>
            <person name="Ramsay J.D."/>
            <person name="Caler E."/>
            <person name="Djikeng A."/>
            <person name="Gillespie J.J."/>
            <person name="Lau A.O."/>
            <person name="Roalson E.H."/>
            <person name="Silva J.C."/>
            <person name="Silva M.G."/>
            <person name="Suarez C.E."/>
            <person name="Ueti M.W."/>
            <person name="Nene V.M."/>
            <person name="Mealey R.H."/>
            <person name="Knowles D.P."/>
            <person name="Brayton K.A."/>
        </authorList>
    </citation>
    <scope>NUCLEOTIDE SEQUENCE [LARGE SCALE GENOMIC DNA]</scope>
    <source>
        <strain evidence="2 3">WA</strain>
    </source>
</reference>
<organism evidence="2 3">
    <name type="scientific">Theileria equi strain WA</name>
    <dbReference type="NCBI Taxonomy" id="1537102"/>
    <lineage>
        <taxon>Eukaryota</taxon>
        <taxon>Sar</taxon>
        <taxon>Alveolata</taxon>
        <taxon>Apicomplexa</taxon>
        <taxon>Aconoidasida</taxon>
        <taxon>Piroplasmida</taxon>
        <taxon>Theileriidae</taxon>
        <taxon>Theileria</taxon>
    </lineage>
</organism>
<dbReference type="InterPro" id="IPR011993">
    <property type="entry name" value="PH-like_dom_sf"/>
</dbReference>
<dbReference type="VEuPathDB" id="PiroplasmaDB:BEWA_033650"/>
<dbReference type="Gene3D" id="2.30.29.30">
    <property type="entry name" value="Pleckstrin-homology domain (PH domain)/Phosphotyrosine-binding domain (PTB)"/>
    <property type="match status" value="1"/>
</dbReference>
<keyword evidence="3" id="KW-1185">Reference proteome</keyword>
<name>L0AY73_THEEQ</name>
<dbReference type="InterPro" id="IPR041316">
    <property type="entry name" value="ISP1_C"/>
</dbReference>
<dbReference type="RefSeq" id="XP_004830176.1">
    <property type="nucleotide sequence ID" value="XM_004830119.1"/>
</dbReference>
<gene>
    <name evidence="2" type="ORF">BEWA_033650</name>
</gene>
<feature type="domain" description="ISP1 C-terminal" evidence="1">
    <location>
        <begin position="37"/>
        <end position="142"/>
    </location>
</feature>
<dbReference type="KEGG" id="beq:BEWA_033650"/>
<evidence type="ECO:0000313" key="2">
    <source>
        <dbReference type="EMBL" id="AFZ80510.1"/>
    </source>
</evidence>
<dbReference type="OrthoDB" id="328439at2759"/>
<dbReference type="eggNOG" id="ENOG502SB3C">
    <property type="taxonomic scope" value="Eukaryota"/>
</dbReference>
<accession>L0AY73</accession>
<sequence>MLTKGNFNQIFGIFHSCCASGSDGKQDLYDFEIDEHHFKDRLANCVDIVVLLEDGSKLACTLHVNCQDNLIRIACDRQVREIKFKSVKKILHTKEELSRVQTNGCPINYGTTVAFHLVENGNCIPLSFNNTHEKKLFLNILSPYILV</sequence>
<dbReference type="EMBL" id="CP001669">
    <property type="protein sequence ID" value="AFZ80510.1"/>
    <property type="molecule type" value="Genomic_DNA"/>
</dbReference>
<evidence type="ECO:0000313" key="3">
    <source>
        <dbReference type="Proteomes" id="UP000031512"/>
    </source>
</evidence>
<protein>
    <recommendedName>
        <fullName evidence="1">ISP1 C-terminal domain-containing protein</fullName>
    </recommendedName>
</protein>